<keyword evidence="1" id="KW-0645">Protease</keyword>
<reference evidence="1" key="1">
    <citation type="submission" date="2021-03" db="EMBL/GenBank/DDBJ databases">
        <title>Evolutionary priming and transition to the ectomycorrhizal habit in an iconic lineage of mushroom-forming fungi: is preadaptation a requirement?</title>
        <authorList>
            <consortium name="DOE Joint Genome Institute"/>
            <person name="Looney B.P."/>
            <person name="Miyauchi S."/>
            <person name="Morin E."/>
            <person name="Drula E."/>
            <person name="Courty P.E."/>
            <person name="Chicoki N."/>
            <person name="Fauchery L."/>
            <person name="Kohler A."/>
            <person name="Kuo A."/>
            <person name="LaButti K."/>
            <person name="Pangilinan J."/>
            <person name="Lipzen A."/>
            <person name="Riley R."/>
            <person name="Andreopoulos W."/>
            <person name="He G."/>
            <person name="Johnson J."/>
            <person name="Barry K.W."/>
            <person name="Grigoriev I.V."/>
            <person name="Nagy L."/>
            <person name="Hibbett D."/>
            <person name="Henrissat B."/>
            <person name="Matheny P.B."/>
            <person name="Labbe J."/>
            <person name="Martin A.F."/>
        </authorList>
    </citation>
    <scope>NUCLEOTIDE SEQUENCE</scope>
    <source>
        <strain evidence="1">BPL698</strain>
    </source>
</reference>
<proteinExistence type="predicted"/>
<comment type="caution">
    <text evidence="1">The sequence shown here is derived from an EMBL/GenBank/DDBJ whole genome shotgun (WGS) entry which is preliminary data.</text>
</comment>
<dbReference type="EMBL" id="JAGFNK010000077">
    <property type="protein sequence ID" value="KAI9508863.1"/>
    <property type="molecule type" value="Genomic_DNA"/>
</dbReference>
<protein>
    <submittedName>
        <fullName evidence="1">Acid protease</fullName>
    </submittedName>
</protein>
<keyword evidence="2" id="KW-1185">Reference proteome</keyword>
<dbReference type="Proteomes" id="UP001207468">
    <property type="component" value="Unassembled WGS sequence"/>
</dbReference>
<evidence type="ECO:0000313" key="2">
    <source>
        <dbReference type="Proteomes" id="UP001207468"/>
    </source>
</evidence>
<name>A0ACC0UAY1_9AGAM</name>
<sequence length="492" mass="52700">MRLDLRGLSIYPQHHKRSHISGLDNAQDLQYFTNISLGGEPFLVSIDTGSSDLWVAGIVPNSNDTGVSASIQYAIGGVSGSVMTASLNFLDFNVSDQAYIQVQSSSAYPERQGLLGLGPNVGSNIHVALKNQPTGDTVLDRIFRQDPSTPNALTILLSRSDDPGKTYPGQITVSDIVPGLESILAQPKLPVKAVPSTQSGDQHWQALLDPNGIIGPDGQRIAMSTKVAGAPIPSQLTVVFDTGFSFSQVPKYVADAIYSRISGAQFQNLTTTGPIWTLPCNAEVNTTLIFGNISLPIHPLDTSFNLQGPTGNQFCVGGFQPITTGAAPDYDMILGMTFLRNVYLLVNYGDFVDGTATKAPPYVQLLSVTDPAAAHVDFVNTRLGGVDTTGFQVLINSSPSSSDSDYNGSDQQTRLIVIGGVASGCLLILLIAIVAYITLRRRHRRRRDTLLIHGAGPAPMLHSRAGTTDKPAELSEVDNSVPPPRYKERNSW</sequence>
<accession>A0ACC0UAY1</accession>
<evidence type="ECO:0000313" key="1">
    <source>
        <dbReference type="EMBL" id="KAI9508863.1"/>
    </source>
</evidence>
<organism evidence="1 2">
    <name type="scientific">Russula earlei</name>
    <dbReference type="NCBI Taxonomy" id="71964"/>
    <lineage>
        <taxon>Eukaryota</taxon>
        <taxon>Fungi</taxon>
        <taxon>Dikarya</taxon>
        <taxon>Basidiomycota</taxon>
        <taxon>Agaricomycotina</taxon>
        <taxon>Agaricomycetes</taxon>
        <taxon>Russulales</taxon>
        <taxon>Russulaceae</taxon>
        <taxon>Russula</taxon>
    </lineage>
</organism>
<gene>
    <name evidence="1" type="ORF">F5148DRAFT_1191755</name>
</gene>
<keyword evidence="1" id="KW-0378">Hydrolase</keyword>